<proteinExistence type="predicted"/>
<feature type="domain" description="SLC26A/SulP transporter" evidence="6">
    <location>
        <begin position="20"/>
        <end position="388"/>
    </location>
</feature>
<comment type="subcellular location">
    <subcellularLocation>
        <location evidence="1">Membrane</location>
        <topology evidence="1">Multi-pass membrane protein</topology>
    </subcellularLocation>
</comment>
<keyword evidence="8" id="KW-1185">Reference proteome</keyword>
<feature type="transmembrane region" description="Helical" evidence="5">
    <location>
        <begin position="43"/>
        <end position="66"/>
    </location>
</feature>
<feature type="transmembrane region" description="Helical" evidence="5">
    <location>
        <begin position="178"/>
        <end position="196"/>
    </location>
</feature>
<feature type="transmembrane region" description="Helical" evidence="5">
    <location>
        <begin position="128"/>
        <end position="147"/>
    </location>
</feature>
<dbReference type="Proteomes" id="UP001597040">
    <property type="component" value="Unassembled WGS sequence"/>
</dbReference>
<dbReference type="InterPro" id="IPR001902">
    <property type="entry name" value="SLC26A/SulP_fam"/>
</dbReference>
<keyword evidence="4 5" id="KW-0472">Membrane</keyword>
<evidence type="ECO:0000256" key="3">
    <source>
        <dbReference type="ARBA" id="ARBA00022989"/>
    </source>
</evidence>
<feature type="transmembrane region" description="Helical" evidence="5">
    <location>
        <begin position="353"/>
        <end position="372"/>
    </location>
</feature>
<dbReference type="EMBL" id="JBHTKJ010000007">
    <property type="protein sequence ID" value="MFD1037299.1"/>
    <property type="molecule type" value="Genomic_DNA"/>
</dbReference>
<evidence type="ECO:0000259" key="6">
    <source>
        <dbReference type="Pfam" id="PF00916"/>
    </source>
</evidence>
<dbReference type="PANTHER" id="PTHR11814">
    <property type="entry name" value="SULFATE TRANSPORTER"/>
    <property type="match status" value="1"/>
</dbReference>
<sequence length="419" mass="45232">MIFKIMPGLQQLTQYKHENLVGDVTAGLIVAFLLLPQSMAYATIAGVPLSIGLVAATFPLIIYSLFGNSKYLSVGPVSVVSLLAFSGISSIVQPHSSQFMGLMIVLALLVGVVQIIMGLIRFGSIFDYVSPALISGFTSAIAIIIALNQIKSIIGVKLPSYHNFFYYLIEIANHIPKANIFSVGIGLGSLFILLVLKKKFTVSPGPFIVLIASIIIVDYFNLHKKGVDIIGEIPQELPSMSMHTTTFDTILLLVPIALMIGFISFIESYAIGKTLANKKNEELNPNQELIGLGLANVTSSFVGAIPVAGAISRSAVNYQSGAKSNLSLLITAIFMLLSIIYLTPLFYHLPKAALAAIIIIAVSNLINFKNFIIYLKYKSTDAAIYLATFIATLLIDIFIGLVIGICLSLLVTWIKKKSP</sequence>
<evidence type="ECO:0000256" key="4">
    <source>
        <dbReference type="ARBA" id="ARBA00023136"/>
    </source>
</evidence>
<protein>
    <submittedName>
        <fullName evidence="7">SulP family inorganic anion transporter</fullName>
    </submittedName>
</protein>
<comment type="caution">
    <text evidence="7">The sequence shown here is derived from an EMBL/GenBank/DDBJ whole genome shotgun (WGS) entry which is preliminary data.</text>
</comment>
<evidence type="ECO:0000256" key="5">
    <source>
        <dbReference type="SAM" id="Phobius"/>
    </source>
</evidence>
<feature type="transmembrane region" description="Helical" evidence="5">
    <location>
        <begin position="324"/>
        <end position="347"/>
    </location>
</feature>
<feature type="transmembrane region" description="Helical" evidence="5">
    <location>
        <begin position="99"/>
        <end position="122"/>
    </location>
</feature>
<feature type="transmembrane region" description="Helical" evidence="5">
    <location>
        <begin position="290"/>
        <end position="312"/>
    </location>
</feature>
<accession>A0ABW3LJA0</accession>
<evidence type="ECO:0000313" key="8">
    <source>
        <dbReference type="Proteomes" id="UP001597040"/>
    </source>
</evidence>
<evidence type="ECO:0000256" key="1">
    <source>
        <dbReference type="ARBA" id="ARBA00004141"/>
    </source>
</evidence>
<evidence type="ECO:0000256" key="2">
    <source>
        <dbReference type="ARBA" id="ARBA00022692"/>
    </source>
</evidence>
<name>A0ABW3LJA0_9BACI</name>
<keyword evidence="2 5" id="KW-0812">Transmembrane</keyword>
<dbReference type="InterPro" id="IPR011547">
    <property type="entry name" value="SLC26A/SulP_dom"/>
</dbReference>
<dbReference type="RefSeq" id="WP_390359232.1">
    <property type="nucleotide sequence ID" value="NZ_JBHTKJ010000007.1"/>
</dbReference>
<gene>
    <name evidence="7" type="ORF">ACFQ3N_02520</name>
</gene>
<feature type="transmembrane region" description="Helical" evidence="5">
    <location>
        <begin position="72"/>
        <end position="92"/>
    </location>
</feature>
<organism evidence="7 8">
    <name type="scientific">Virgibacillus byunsanensis</name>
    <dbReference type="NCBI Taxonomy" id="570945"/>
    <lineage>
        <taxon>Bacteria</taxon>
        <taxon>Bacillati</taxon>
        <taxon>Bacillota</taxon>
        <taxon>Bacilli</taxon>
        <taxon>Bacillales</taxon>
        <taxon>Bacillaceae</taxon>
        <taxon>Virgibacillus</taxon>
    </lineage>
</organism>
<dbReference type="Pfam" id="PF00916">
    <property type="entry name" value="Sulfate_transp"/>
    <property type="match status" value="1"/>
</dbReference>
<feature type="transmembrane region" description="Helical" evidence="5">
    <location>
        <begin position="384"/>
        <end position="414"/>
    </location>
</feature>
<evidence type="ECO:0000313" key="7">
    <source>
        <dbReference type="EMBL" id="MFD1037299.1"/>
    </source>
</evidence>
<feature type="transmembrane region" description="Helical" evidence="5">
    <location>
        <begin position="250"/>
        <end position="270"/>
    </location>
</feature>
<keyword evidence="3 5" id="KW-1133">Transmembrane helix</keyword>
<reference evidence="8" key="1">
    <citation type="journal article" date="2019" name="Int. J. Syst. Evol. Microbiol.">
        <title>The Global Catalogue of Microorganisms (GCM) 10K type strain sequencing project: providing services to taxonomists for standard genome sequencing and annotation.</title>
        <authorList>
            <consortium name="The Broad Institute Genomics Platform"/>
            <consortium name="The Broad Institute Genome Sequencing Center for Infectious Disease"/>
            <person name="Wu L."/>
            <person name="Ma J."/>
        </authorList>
    </citation>
    <scope>NUCLEOTIDE SEQUENCE [LARGE SCALE GENOMIC DNA]</scope>
    <source>
        <strain evidence="8">CCUG 56754</strain>
    </source>
</reference>
<feature type="transmembrane region" description="Helical" evidence="5">
    <location>
        <begin position="202"/>
        <end position="220"/>
    </location>
</feature>
<feature type="transmembrane region" description="Helical" evidence="5">
    <location>
        <begin position="20"/>
        <end position="36"/>
    </location>
</feature>